<keyword evidence="4 7" id="KW-0406">Ion transport</keyword>
<comment type="similarity">
    <text evidence="7">Belongs to the ATPase delta chain family.</text>
</comment>
<accession>F3ZUT0</accession>
<dbReference type="Gene3D" id="1.10.520.20">
    <property type="entry name" value="N-terminal domain of the delta subunit of the F1F0-ATP synthase"/>
    <property type="match status" value="1"/>
</dbReference>
<organism evidence="8 9">
    <name type="scientific">Bacteroides coprosuis DSM 18011</name>
    <dbReference type="NCBI Taxonomy" id="679937"/>
    <lineage>
        <taxon>Bacteria</taxon>
        <taxon>Pseudomonadati</taxon>
        <taxon>Bacteroidota</taxon>
        <taxon>Bacteroidia</taxon>
        <taxon>Bacteroidales</taxon>
        <taxon>Bacteroidaceae</taxon>
        <taxon>Bacteroides</taxon>
    </lineage>
</organism>
<dbReference type="SUPFAM" id="SSF47928">
    <property type="entry name" value="N-terminal domain of the delta subunit of the F1F0-ATP synthase"/>
    <property type="match status" value="1"/>
</dbReference>
<comment type="subcellular location">
    <subcellularLocation>
        <location evidence="7">Cell membrane</location>
        <topology evidence="7">Peripheral membrane protein</topology>
    </subcellularLocation>
    <subcellularLocation>
        <location evidence="1">Membrane</location>
    </subcellularLocation>
</comment>
<evidence type="ECO:0000313" key="8">
    <source>
        <dbReference type="EMBL" id="EGJ71390.1"/>
    </source>
</evidence>
<dbReference type="PRINTS" id="PR00125">
    <property type="entry name" value="ATPASEDELTA"/>
</dbReference>
<dbReference type="EMBL" id="CM001167">
    <property type="protein sequence ID" value="EGJ71390.1"/>
    <property type="molecule type" value="Genomic_DNA"/>
</dbReference>
<evidence type="ECO:0000256" key="3">
    <source>
        <dbReference type="ARBA" id="ARBA00022781"/>
    </source>
</evidence>
<dbReference type="GO" id="GO:0046933">
    <property type="term" value="F:proton-transporting ATP synthase activity, rotational mechanism"/>
    <property type="evidence" value="ECO:0007669"/>
    <property type="project" value="UniProtKB-UniRule"/>
</dbReference>
<dbReference type="NCBIfam" id="TIGR01145">
    <property type="entry name" value="ATP_synt_delta"/>
    <property type="match status" value="1"/>
</dbReference>
<dbReference type="NCBIfam" id="NF009964">
    <property type="entry name" value="PRK13429.1-3"/>
    <property type="match status" value="1"/>
</dbReference>
<dbReference type="Proteomes" id="UP000018439">
    <property type="component" value="Chromosome"/>
</dbReference>
<keyword evidence="2 7" id="KW-0813">Transport</keyword>
<dbReference type="HAMAP" id="MF_01416">
    <property type="entry name" value="ATP_synth_delta_bact"/>
    <property type="match status" value="1"/>
</dbReference>
<dbReference type="InterPro" id="IPR000711">
    <property type="entry name" value="ATPase_OSCP/dsu"/>
</dbReference>
<comment type="function">
    <text evidence="7">F(1)F(0) ATP synthase produces ATP from ADP in the presence of a proton or sodium gradient. F-type ATPases consist of two structural domains, F(1) containing the extramembraneous catalytic core and F(0) containing the membrane proton channel, linked together by a central stalk and a peripheral stalk. During catalysis, ATP synthesis in the catalytic domain of F(1) is coupled via a rotary mechanism of the central stalk subunits to proton translocation.</text>
</comment>
<keyword evidence="9" id="KW-1185">Reference proteome</keyword>
<keyword evidence="5 7" id="KW-0472">Membrane</keyword>
<keyword evidence="7" id="KW-1003">Cell membrane</keyword>
<keyword evidence="7" id="KW-0139">CF(1)</keyword>
<dbReference type="PANTHER" id="PTHR11910">
    <property type="entry name" value="ATP SYNTHASE DELTA CHAIN"/>
    <property type="match status" value="1"/>
</dbReference>
<dbReference type="InterPro" id="IPR026015">
    <property type="entry name" value="ATP_synth_OSCP/delta_N_sf"/>
</dbReference>
<evidence type="ECO:0000256" key="5">
    <source>
        <dbReference type="ARBA" id="ARBA00023136"/>
    </source>
</evidence>
<sequence length="186" mass="21273">MEAGAISMRYAKALMNFALDAQKEDLIYQSAYILSESLISQPRLKQVLVSPILPVKEKRTLMITASGGEENVCPEFKRFIDLVLQERRESYLQFMMMMYLDLYRKHKHIGTATLITAVPVDQAIEDRIKETASHLLHAKMELSTAVDSSIEGGFIFDIDGYRLDASIATQLKRVKKQFIDKNRRIV</sequence>
<evidence type="ECO:0000256" key="1">
    <source>
        <dbReference type="ARBA" id="ARBA00004370"/>
    </source>
</evidence>
<dbReference type="OrthoDB" id="9802471at2"/>
<dbReference type="eggNOG" id="COG0712">
    <property type="taxonomic scope" value="Bacteria"/>
</dbReference>
<evidence type="ECO:0000256" key="2">
    <source>
        <dbReference type="ARBA" id="ARBA00022448"/>
    </source>
</evidence>
<dbReference type="Pfam" id="PF00213">
    <property type="entry name" value="OSCP"/>
    <property type="match status" value="1"/>
</dbReference>
<evidence type="ECO:0000256" key="4">
    <source>
        <dbReference type="ARBA" id="ARBA00023065"/>
    </source>
</evidence>
<keyword evidence="3 7" id="KW-0375">Hydrogen ion transport</keyword>
<keyword evidence="6 7" id="KW-0066">ATP synthesis</keyword>
<comment type="function">
    <text evidence="7">This protein is part of the stalk that links CF(0) to CF(1). It either transmits conformational changes from CF(0) to CF(1) or is implicated in proton conduction.</text>
</comment>
<gene>
    <name evidence="7" type="primary">atpH</name>
    <name evidence="8" type="ORF">Bcop_1186</name>
</gene>
<evidence type="ECO:0000313" key="9">
    <source>
        <dbReference type="Proteomes" id="UP000018439"/>
    </source>
</evidence>
<dbReference type="STRING" id="679937.Bcop_1186"/>
<dbReference type="GO" id="GO:0045259">
    <property type="term" value="C:proton-transporting ATP synthase complex"/>
    <property type="evidence" value="ECO:0007669"/>
    <property type="project" value="UniProtKB-KW"/>
</dbReference>
<evidence type="ECO:0000256" key="7">
    <source>
        <dbReference type="HAMAP-Rule" id="MF_01416"/>
    </source>
</evidence>
<evidence type="ECO:0000256" key="6">
    <source>
        <dbReference type="ARBA" id="ARBA00023310"/>
    </source>
</evidence>
<dbReference type="AlphaFoldDB" id="F3ZUT0"/>
<dbReference type="HOGENOM" id="CLU_085114_4_0_10"/>
<proteinExistence type="inferred from homology"/>
<dbReference type="GO" id="GO:0005886">
    <property type="term" value="C:plasma membrane"/>
    <property type="evidence" value="ECO:0007669"/>
    <property type="project" value="UniProtKB-SubCell"/>
</dbReference>
<protein>
    <recommendedName>
        <fullName evidence="7">ATP synthase subunit delta</fullName>
    </recommendedName>
    <alternativeName>
        <fullName evidence="7">ATP synthase F(1) sector subunit delta</fullName>
    </alternativeName>
    <alternativeName>
        <fullName evidence="7">F-type ATPase subunit delta</fullName>
        <shortName evidence="7">F-ATPase subunit delta</shortName>
    </alternativeName>
</protein>
<name>F3ZUT0_9BACE</name>
<reference evidence="8 9" key="1">
    <citation type="journal article" date="2011" name="Stand. Genomic Sci.">
        <title>Non-contiguous finished genome sequence of Bacteroides coprosuis type strain (PC139).</title>
        <authorList>
            <person name="Land M."/>
            <person name="Held B."/>
            <person name="Gronow S."/>
            <person name="Abt B."/>
            <person name="Lucas S."/>
            <person name="Del Rio T.G."/>
            <person name="Nolan M."/>
            <person name="Tice H."/>
            <person name="Cheng J.F."/>
            <person name="Pitluck S."/>
            <person name="Liolios K."/>
            <person name="Pagani I."/>
            <person name="Ivanova N."/>
            <person name="Mavromatis K."/>
            <person name="Mikhailova N."/>
            <person name="Pati A."/>
            <person name="Tapia R."/>
            <person name="Han C."/>
            <person name="Goodwin L."/>
            <person name="Chen A."/>
            <person name="Palaniappan K."/>
            <person name="Hauser L."/>
            <person name="Brambilla E.M."/>
            <person name="Rohde M."/>
            <person name="Goker M."/>
            <person name="Detter J.C."/>
            <person name="Woyke T."/>
            <person name="Bristow J."/>
            <person name="Eisen J.A."/>
            <person name="Markowitz V."/>
            <person name="Hugenholtz P."/>
            <person name="Kyrpides N.C."/>
            <person name="Klenk H.P."/>
            <person name="Lapidus A."/>
        </authorList>
    </citation>
    <scope>NUCLEOTIDE SEQUENCE</scope>
    <source>
        <strain evidence="8 9">DSM 18011</strain>
    </source>
</reference>